<dbReference type="eggNOG" id="ENOG5033U1K">
    <property type="taxonomic scope" value="Bacteria"/>
</dbReference>
<organism evidence="1 2">
    <name type="scientific">Waddlia chondrophila (strain ATCC VR-1470 / WSU 86-1044)</name>
    <dbReference type="NCBI Taxonomy" id="716544"/>
    <lineage>
        <taxon>Bacteria</taxon>
        <taxon>Pseudomonadati</taxon>
        <taxon>Chlamydiota</taxon>
        <taxon>Chlamydiia</taxon>
        <taxon>Parachlamydiales</taxon>
        <taxon>Waddliaceae</taxon>
        <taxon>Waddlia</taxon>
    </lineage>
</organism>
<proteinExistence type="predicted"/>
<accession>D6YSD1</accession>
<dbReference type="KEGG" id="wch:wcw_1631"/>
<dbReference type="RefSeq" id="WP_013182682.1">
    <property type="nucleotide sequence ID" value="NC_014225.1"/>
</dbReference>
<sequence length="347" mass="39124">MTSPQIDLINGSGIYLIPMSSDGSADDSIFGELISLMQGAIDPDRLVIQENALEVIGGFLNLGVQVGWKEYGNDVRVGAAFIRCMLTEYSQSVSKLEGESDENEKILKRVSDCFANIGDLIQSPFWEKQPEEGYRPKTNRVRYDADVKGWQKHAVCRMVGNIASNYHSDYPFFEILVNSSKESIDSEICKPFYVTIHDNEKVLDKRRAVLSGLKLFPGEVAHPIYYSSSLKNPEVFLEKTSLRIGPNARRILEGLTFLSNVKLYTQKTGNCWIKQPMRCLLASLYLEILSVKQDVSPQEAWKAAKALYQEIQKSAGVTLIRELMSETTLSDSQIRTIDREISKRFSL</sequence>
<gene>
    <name evidence="1" type="ordered locus">wcw_1631</name>
</gene>
<dbReference type="AlphaFoldDB" id="D6YSD1"/>
<name>D6YSD1_WADCW</name>
<keyword evidence="2" id="KW-1185">Reference proteome</keyword>
<dbReference type="EMBL" id="CP001928">
    <property type="protein sequence ID" value="ADI38976.1"/>
    <property type="molecule type" value="Genomic_DNA"/>
</dbReference>
<evidence type="ECO:0000313" key="1">
    <source>
        <dbReference type="EMBL" id="ADI38976.1"/>
    </source>
</evidence>
<protein>
    <submittedName>
        <fullName evidence="1">Uncharacterized protein</fullName>
    </submittedName>
</protein>
<reference evidence="1 2" key="1">
    <citation type="journal article" date="2010" name="PLoS ONE">
        <title>The Waddlia genome: a window into chlamydial biology.</title>
        <authorList>
            <person name="Bertelli C."/>
            <person name="Collyn F."/>
            <person name="Croxatto A."/>
            <person name="Ruckert C."/>
            <person name="Polkinghorne A."/>
            <person name="Kebbi-Beghdadi C."/>
            <person name="Goesmann A."/>
            <person name="Vaughan L."/>
            <person name="Greub G."/>
        </authorList>
    </citation>
    <scope>NUCLEOTIDE SEQUENCE [LARGE SCALE GENOMIC DNA]</scope>
    <source>
        <strain evidence="2">ATCC VR-1470 / WSU 86-1044</strain>
    </source>
</reference>
<dbReference type="Proteomes" id="UP000001505">
    <property type="component" value="Chromosome"/>
</dbReference>
<dbReference type="HOGENOM" id="CLU_799125_0_0_0"/>
<evidence type="ECO:0000313" key="2">
    <source>
        <dbReference type="Proteomes" id="UP000001505"/>
    </source>
</evidence>
<dbReference type="OrthoDB" id="20676at2"/>